<proteinExistence type="predicted"/>
<gene>
    <name evidence="1" type="ORF">GCM10011380_09330</name>
</gene>
<reference evidence="1" key="2">
    <citation type="submission" date="2020-09" db="EMBL/GenBank/DDBJ databases">
        <authorList>
            <person name="Sun Q."/>
            <person name="Zhou Y."/>
        </authorList>
    </citation>
    <scope>NUCLEOTIDE SEQUENCE</scope>
    <source>
        <strain evidence="1">CGMCC 1.15330</strain>
    </source>
</reference>
<dbReference type="RefSeq" id="WP_188657841.1">
    <property type="nucleotide sequence ID" value="NZ_BMIH01000001.1"/>
</dbReference>
<protein>
    <submittedName>
        <fullName evidence="1">Uncharacterized protein</fullName>
    </submittedName>
</protein>
<name>A0A916SX05_9SPHN</name>
<comment type="caution">
    <text evidence="1">The sequence shown here is derived from an EMBL/GenBank/DDBJ whole genome shotgun (WGS) entry which is preliminary data.</text>
</comment>
<evidence type="ECO:0000313" key="2">
    <source>
        <dbReference type="Proteomes" id="UP000623067"/>
    </source>
</evidence>
<dbReference type="Proteomes" id="UP000623067">
    <property type="component" value="Unassembled WGS sequence"/>
</dbReference>
<keyword evidence="2" id="KW-1185">Reference proteome</keyword>
<dbReference type="EMBL" id="BMIH01000001">
    <property type="protein sequence ID" value="GGB21897.1"/>
    <property type="molecule type" value="Genomic_DNA"/>
</dbReference>
<organism evidence="1 2">
    <name type="scientific">Sphingomonas metalli</name>
    <dbReference type="NCBI Taxonomy" id="1779358"/>
    <lineage>
        <taxon>Bacteria</taxon>
        <taxon>Pseudomonadati</taxon>
        <taxon>Pseudomonadota</taxon>
        <taxon>Alphaproteobacteria</taxon>
        <taxon>Sphingomonadales</taxon>
        <taxon>Sphingomonadaceae</taxon>
        <taxon>Sphingomonas</taxon>
    </lineage>
</organism>
<reference evidence="1" key="1">
    <citation type="journal article" date="2014" name="Int. J. Syst. Evol. Microbiol.">
        <title>Complete genome sequence of Corynebacterium casei LMG S-19264T (=DSM 44701T), isolated from a smear-ripened cheese.</title>
        <authorList>
            <consortium name="US DOE Joint Genome Institute (JGI-PGF)"/>
            <person name="Walter F."/>
            <person name="Albersmeier A."/>
            <person name="Kalinowski J."/>
            <person name="Ruckert C."/>
        </authorList>
    </citation>
    <scope>NUCLEOTIDE SEQUENCE</scope>
    <source>
        <strain evidence="1">CGMCC 1.15330</strain>
    </source>
</reference>
<dbReference type="GO" id="GO:0005975">
    <property type="term" value="P:carbohydrate metabolic process"/>
    <property type="evidence" value="ECO:0007669"/>
    <property type="project" value="InterPro"/>
</dbReference>
<accession>A0A916SX05</accession>
<dbReference type="InterPro" id="IPR008928">
    <property type="entry name" value="6-hairpin_glycosidase_sf"/>
</dbReference>
<evidence type="ECO:0000313" key="1">
    <source>
        <dbReference type="EMBL" id="GGB21897.1"/>
    </source>
</evidence>
<dbReference type="SUPFAM" id="SSF48208">
    <property type="entry name" value="Six-hairpin glycosidases"/>
    <property type="match status" value="1"/>
</dbReference>
<dbReference type="AlphaFoldDB" id="A0A916SX05"/>
<sequence length="737" mass="82455">MAEEVPGLSAFVLGLRAELLGKKLEKIEDFGLGDLGVEVAQGSDSIWLFIRRPGRGGLALRAAWVSDGGFDVRILPPGADEVLRLEAESVLGRHVIAIRTSEADLHRLQLQVWLTPRAPLLIPFHPRDLYVLDADDDPARAVGRVEAAQRGVNSGLLYFRLDEPAFGSTLYVQNLTTLNPYFRATDTVPDAAVGGEWPELGYLPPTPPQSGTPPVNPLPAGEAVMMSDAILVFRDWAADDELEMARQFLQMLGIAYKALPLPPTDYRDWVDRSGRTLKDLEAAPQATRRHYGHLYVMPYPDGEYPDVMVQASVLAAVVDYGRWRGDPHPLEAKLRAGLSRFYDAELETVRRYLPNVGDDKDADAVDSWYLYHPLLNFARLALNGDEVARELLMKSIGYGIRAAHHFHYAWPVMYDIRDFSVKTRARNDDRFGQTDVGGIYAYLMLLCYQLTDDETYLHEARAAIDAAVGMRFNLEYQANLTAWGAAACMRLWRITNDARYLSQSYVYLASFFHNCEIWESEIGPAAHYRTFLGATCLHDAPYMAIYECFDSFTAFEAYLADSGPDLEPAVRMLIGEYCRYALDRAWYYYPDALPADIIAEPPHQSGVINPRLSFPLEDLYANGERPGKVGQEIYGCGAAMVFASRSHHRIEDAPFLLFCDVFVRAIERTGERALTLVLDAGETCHAGLSLVRRKRRRLPEATLSSVHGEVIGAHGQSPDRIDFRVPASGRLILQWSA</sequence>